<accession>A0A6N7ZJR4</accession>
<dbReference type="Proteomes" id="UP000440668">
    <property type="component" value="Unassembled WGS sequence"/>
</dbReference>
<gene>
    <name evidence="3" type="ORF">GJV82_11875</name>
</gene>
<proteinExistence type="predicted"/>
<dbReference type="AlphaFoldDB" id="A0A6N7ZJR4"/>
<comment type="caution">
    <text evidence="3">The sequence shown here is derived from an EMBL/GenBank/DDBJ whole genome shotgun (WGS) entry which is preliminary data.</text>
</comment>
<sequence>MNRPQTSGPLDLDVLLRAVADEVTPRTDDETAARRVAGGVRHARRRRAVLVGTAAVLAVAAVGVGASAVLADDDDPRPVLPAPAPSPDPTTTPEPEPSPDPTHRAAFPSPVTRDSLLCQAPAPAATGPDLLATVSVDAAAVSVESLRLVDVAAHLTVADDARAEVLDPVARAGYVILQDGVVVSSTVSYHQEPVDPVRLDEGQVLDVGSAVDSFALCDPEGVASHAPSLLPGEYELAAVVPWVVSSYALERDGAWGEPVTSPGPDEPLFDGWLVSETVPFVVEPSSEEPGGGDGE</sequence>
<dbReference type="EMBL" id="WMKA01000026">
    <property type="protein sequence ID" value="MTG89636.1"/>
    <property type="molecule type" value="Genomic_DNA"/>
</dbReference>
<keyword evidence="2" id="KW-0812">Transmembrane</keyword>
<name>A0A6N7ZJR4_9MICO</name>
<feature type="compositionally biased region" description="Pro residues" evidence="1">
    <location>
        <begin position="78"/>
        <end position="100"/>
    </location>
</feature>
<reference evidence="3 4" key="1">
    <citation type="submission" date="2019-11" db="EMBL/GenBank/DDBJ databases">
        <title>Cellulosimicrobium composti sp. nov. isolated from a compost.</title>
        <authorList>
            <person name="Yang Y."/>
        </authorList>
    </citation>
    <scope>NUCLEOTIDE SEQUENCE [LARGE SCALE GENOMIC DNA]</scope>
    <source>
        <strain evidence="3 4">BIT-GX5</strain>
    </source>
</reference>
<dbReference type="RefSeq" id="WP_155099371.1">
    <property type="nucleotide sequence ID" value="NZ_WMKA01000026.1"/>
</dbReference>
<evidence type="ECO:0000256" key="1">
    <source>
        <dbReference type="SAM" id="MobiDB-lite"/>
    </source>
</evidence>
<evidence type="ECO:0000256" key="2">
    <source>
        <dbReference type="SAM" id="Phobius"/>
    </source>
</evidence>
<evidence type="ECO:0000313" key="4">
    <source>
        <dbReference type="Proteomes" id="UP000440668"/>
    </source>
</evidence>
<evidence type="ECO:0000313" key="3">
    <source>
        <dbReference type="EMBL" id="MTG89636.1"/>
    </source>
</evidence>
<organism evidence="3 4">
    <name type="scientific">Cellulosimicrobium composti</name>
    <dbReference type="NCBI Taxonomy" id="2672572"/>
    <lineage>
        <taxon>Bacteria</taxon>
        <taxon>Bacillati</taxon>
        <taxon>Actinomycetota</taxon>
        <taxon>Actinomycetes</taxon>
        <taxon>Micrococcales</taxon>
        <taxon>Promicromonosporaceae</taxon>
        <taxon>Cellulosimicrobium</taxon>
    </lineage>
</organism>
<keyword evidence="2" id="KW-1133">Transmembrane helix</keyword>
<feature type="transmembrane region" description="Helical" evidence="2">
    <location>
        <begin position="48"/>
        <end position="71"/>
    </location>
</feature>
<protein>
    <submittedName>
        <fullName evidence="3">Uncharacterized protein</fullName>
    </submittedName>
</protein>
<keyword evidence="2" id="KW-0472">Membrane</keyword>
<feature type="region of interest" description="Disordered" evidence="1">
    <location>
        <begin position="71"/>
        <end position="109"/>
    </location>
</feature>